<evidence type="ECO:0000313" key="3">
    <source>
        <dbReference type="Proteomes" id="UP001144323"/>
    </source>
</evidence>
<dbReference type="Proteomes" id="UP001144323">
    <property type="component" value="Unassembled WGS sequence"/>
</dbReference>
<accession>A0A9W6GQN1</accession>
<name>A0A9W6GQN1_9HYPH</name>
<gene>
    <name evidence="2" type="ORF">LMG27198_01020</name>
</gene>
<dbReference type="AlphaFoldDB" id="A0A9W6GQN1"/>
<organism evidence="2 3">
    <name type="scientific">Methylocystis echinoides</name>
    <dbReference type="NCBI Taxonomy" id="29468"/>
    <lineage>
        <taxon>Bacteria</taxon>
        <taxon>Pseudomonadati</taxon>
        <taxon>Pseudomonadota</taxon>
        <taxon>Alphaproteobacteria</taxon>
        <taxon>Hyphomicrobiales</taxon>
        <taxon>Methylocystaceae</taxon>
        <taxon>Methylocystis</taxon>
    </lineage>
</organism>
<keyword evidence="3" id="KW-1185">Reference proteome</keyword>
<comment type="caution">
    <text evidence="2">The sequence shown here is derived from an EMBL/GenBank/DDBJ whole genome shotgun (WGS) entry which is preliminary data.</text>
</comment>
<proteinExistence type="predicted"/>
<dbReference type="RefSeq" id="WP_281799668.1">
    <property type="nucleotide sequence ID" value="NZ_BSEC01000001.1"/>
</dbReference>
<sequence length="163" mass="17961">MSKNALKHGLSLPVRLAAGADARLEEMAQAITGSNVDPIVRELARRIAEAQLDVLRVRQARRTLLSEPETGGETQNPSGVGAPVAGARHPSSMAEYGERDVAQMIEASNVSRDPQSLAEHVNSVALRLAGLDRYERRAFARRKFAMRDFDAYCAERFERDRSS</sequence>
<dbReference type="EMBL" id="BSEC01000001">
    <property type="protein sequence ID" value="GLI91110.1"/>
    <property type="molecule type" value="Genomic_DNA"/>
</dbReference>
<protein>
    <submittedName>
        <fullName evidence="2">Uncharacterized protein</fullName>
    </submittedName>
</protein>
<evidence type="ECO:0000256" key="1">
    <source>
        <dbReference type="SAM" id="MobiDB-lite"/>
    </source>
</evidence>
<evidence type="ECO:0000313" key="2">
    <source>
        <dbReference type="EMBL" id="GLI91110.1"/>
    </source>
</evidence>
<reference evidence="2" key="1">
    <citation type="journal article" date="2023" name="Int. J. Syst. Evol. Microbiol.">
        <title>Methylocystis iwaonis sp. nov., a type II methane-oxidizing bacterium from surface soil of a rice paddy field in Japan, and emended description of the genus Methylocystis (ex Whittenbury et al. 1970) Bowman et al. 1993.</title>
        <authorList>
            <person name="Kaise H."/>
            <person name="Sawadogo J.B."/>
            <person name="Alam M.S."/>
            <person name="Ueno C."/>
            <person name="Dianou D."/>
            <person name="Shinjo R."/>
            <person name="Asakawa S."/>
        </authorList>
    </citation>
    <scope>NUCLEOTIDE SEQUENCE</scope>
    <source>
        <strain evidence="2">LMG27198</strain>
    </source>
</reference>
<feature type="region of interest" description="Disordered" evidence="1">
    <location>
        <begin position="64"/>
        <end position="90"/>
    </location>
</feature>